<dbReference type="InterPro" id="IPR011701">
    <property type="entry name" value="MFS"/>
</dbReference>
<protein>
    <submittedName>
        <fullName evidence="7">MFS transporter, ACS family, hexuronate transporter</fullName>
    </submittedName>
</protein>
<feature type="transmembrane region" description="Helical" evidence="5">
    <location>
        <begin position="159"/>
        <end position="182"/>
    </location>
</feature>
<evidence type="ECO:0000256" key="5">
    <source>
        <dbReference type="SAM" id="Phobius"/>
    </source>
</evidence>
<dbReference type="InterPro" id="IPR036259">
    <property type="entry name" value="MFS_trans_sf"/>
</dbReference>
<evidence type="ECO:0000256" key="2">
    <source>
        <dbReference type="ARBA" id="ARBA00022692"/>
    </source>
</evidence>
<accession>A0A1H0ZNJ5</accession>
<dbReference type="AlphaFoldDB" id="A0A1H0ZNJ5"/>
<proteinExistence type="predicted"/>
<gene>
    <name evidence="7" type="ORF">SAMN05445850_0135</name>
</gene>
<feature type="transmembrane region" description="Helical" evidence="5">
    <location>
        <begin position="30"/>
        <end position="49"/>
    </location>
</feature>
<feature type="transmembrane region" description="Helical" evidence="5">
    <location>
        <begin position="69"/>
        <end position="92"/>
    </location>
</feature>
<dbReference type="SUPFAM" id="SSF103473">
    <property type="entry name" value="MFS general substrate transporter"/>
    <property type="match status" value="1"/>
</dbReference>
<feature type="transmembrane region" description="Helical" evidence="5">
    <location>
        <begin position="322"/>
        <end position="342"/>
    </location>
</feature>
<evidence type="ECO:0000313" key="8">
    <source>
        <dbReference type="Proteomes" id="UP000199365"/>
    </source>
</evidence>
<dbReference type="InterPro" id="IPR050382">
    <property type="entry name" value="MFS_Na/Anion_cotransporter"/>
</dbReference>
<dbReference type="GO" id="GO:0016020">
    <property type="term" value="C:membrane"/>
    <property type="evidence" value="ECO:0007669"/>
    <property type="project" value="UniProtKB-SubCell"/>
</dbReference>
<evidence type="ECO:0000313" key="7">
    <source>
        <dbReference type="EMBL" id="SDQ28917.1"/>
    </source>
</evidence>
<feature type="transmembrane region" description="Helical" evidence="5">
    <location>
        <begin position="348"/>
        <end position="369"/>
    </location>
</feature>
<feature type="transmembrane region" description="Helical" evidence="5">
    <location>
        <begin position="286"/>
        <end position="310"/>
    </location>
</feature>
<feature type="transmembrane region" description="Helical" evidence="5">
    <location>
        <begin position="381"/>
        <end position="403"/>
    </location>
</feature>
<keyword evidence="4 5" id="KW-0472">Membrane</keyword>
<dbReference type="PROSITE" id="PS50850">
    <property type="entry name" value="MFS"/>
    <property type="match status" value="1"/>
</dbReference>
<keyword evidence="8" id="KW-1185">Reference proteome</keyword>
<dbReference type="Gene3D" id="1.20.1250.20">
    <property type="entry name" value="MFS general substrate transporter like domains"/>
    <property type="match status" value="2"/>
</dbReference>
<dbReference type="GO" id="GO:0015134">
    <property type="term" value="F:hexuronate transmembrane transporter activity"/>
    <property type="evidence" value="ECO:0007669"/>
    <property type="project" value="TreeGrafter"/>
</dbReference>
<feature type="domain" description="Major facilitator superfamily (MFS) profile" evidence="6">
    <location>
        <begin position="34"/>
        <end position="435"/>
    </location>
</feature>
<dbReference type="Pfam" id="PF07690">
    <property type="entry name" value="MFS_1"/>
    <property type="match status" value="1"/>
</dbReference>
<feature type="transmembrane region" description="Helical" evidence="5">
    <location>
        <begin position="99"/>
        <end position="118"/>
    </location>
</feature>
<evidence type="ECO:0000259" key="6">
    <source>
        <dbReference type="PROSITE" id="PS50850"/>
    </source>
</evidence>
<evidence type="ECO:0000256" key="3">
    <source>
        <dbReference type="ARBA" id="ARBA00022989"/>
    </source>
</evidence>
<dbReference type="InterPro" id="IPR020846">
    <property type="entry name" value="MFS_dom"/>
</dbReference>
<dbReference type="PANTHER" id="PTHR11662:SF285">
    <property type="entry name" value="HEXURONATE TRANSPORTER"/>
    <property type="match status" value="1"/>
</dbReference>
<sequence length="451" mass="49025">MFEFAHTRALRRKQPLNAPRRLILKTIKGLRWWIIALVCVGTIVNYLSRNALGVMAPELMKLLHMNTRQYSYVVGAFQVGYTVMQPVCGLIIDLIGLRLGFALFACLWSLTGVFHGFAGSWFSLAALRGFMGLSEAVAIPAGMKVVAEWFPDREKSVAVGYFNAGTSLGSLLAPPLVVFLSLRYGWQSAFAVTGALGFVWAAAWFVLYRSPAEHKRVSDAERAAIVEGQAPPAARRASVREVLRTRRFWAIAQARFFAEPAWQTFSFWIPLYLATQRHMDLKQIAMFAWLPFLAADLGGLFGGYLSPFLMKHFRVPLIWSRISGVVLGALMMIGPASIGLVASPYQAIALFCVGGFAHQMISALVNTLAADVFDPGEVGTVAGFAGMAAWIGGLGFSLTVGALADSIGYTPLFGALGAFDIIGATLLIILMRGVPRHGRARRAELSVNTAA</sequence>
<name>A0A1H0ZNJ5_9BURK</name>
<evidence type="ECO:0000256" key="1">
    <source>
        <dbReference type="ARBA" id="ARBA00004141"/>
    </source>
</evidence>
<dbReference type="InterPro" id="IPR000849">
    <property type="entry name" value="Sugar_P_transporter"/>
</dbReference>
<comment type="subcellular location">
    <subcellularLocation>
        <location evidence="1">Membrane</location>
        <topology evidence="1">Multi-pass membrane protein</topology>
    </subcellularLocation>
</comment>
<feature type="transmembrane region" description="Helical" evidence="5">
    <location>
        <begin position="409"/>
        <end position="431"/>
    </location>
</feature>
<dbReference type="STRING" id="157910.SAMN05445850_0135"/>
<keyword evidence="3 5" id="KW-1133">Transmembrane helix</keyword>
<reference evidence="8" key="1">
    <citation type="submission" date="2016-10" db="EMBL/GenBank/DDBJ databases">
        <authorList>
            <person name="Varghese N."/>
            <person name="Submissions S."/>
        </authorList>
    </citation>
    <scope>NUCLEOTIDE SEQUENCE [LARGE SCALE GENOMIC DNA]</scope>
    <source>
        <strain evidence="8">DUS833</strain>
    </source>
</reference>
<dbReference type="CDD" id="cd17319">
    <property type="entry name" value="MFS_ExuT_GudP_like"/>
    <property type="match status" value="1"/>
</dbReference>
<feature type="transmembrane region" description="Helical" evidence="5">
    <location>
        <begin position="188"/>
        <end position="208"/>
    </location>
</feature>
<keyword evidence="2 5" id="KW-0812">Transmembrane</keyword>
<organism evidence="7 8">
    <name type="scientific">Paraburkholderia tuberum</name>
    <dbReference type="NCBI Taxonomy" id="157910"/>
    <lineage>
        <taxon>Bacteria</taxon>
        <taxon>Pseudomonadati</taxon>
        <taxon>Pseudomonadota</taxon>
        <taxon>Betaproteobacteria</taxon>
        <taxon>Burkholderiales</taxon>
        <taxon>Burkholderiaceae</taxon>
        <taxon>Paraburkholderia</taxon>
    </lineage>
</organism>
<dbReference type="Proteomes" id="UP000199365">
    <property type="component" value="Unassembled WGS sequence"/>
</dbReference>
<evidence type="ECO:0000256" key="4">
    <source>
        <dbReference type="ARBA" id="ARBA00023136"/>
    </source>
</evidence>
<dbReference type="PIRSF" id="PIRSF002808">
    <property type="entry name" value="Hexose_phosphate_transp"/>
    <property type="match status" value="1"/>
</dbReference>
<dbReference type="PANTHER" id="PTHR11662">
    <property type="entry name" value="SOLUTE CARRIER FAMILY 17"/>
    <property type="match status" value="1"/>
</dbReference>
<dbReference type="EMBL" id="FNKX01000001">
    <property type="protein sequence ID" value="SDQ28917.1"/>
    <property type="molecule type" value="Genomic_DNA"/>
</dbReference>